<organism evidence="1 2">
    <name type="scientific">Trichonephila clavipes</name>
    <name type="common">Golden silk orbweaver</name>
    <name type="synonym">Nephila clavipes</name>
    <dbReference type="NCBI Taxonomy" id="2585209"/>
    <lineage>
        <taxon>Eukaryota</taxon>
        <taxon>Metazoa</taxon>
        <taxon>Ecdysozoa</taxon>
        <taxon>Arthropoda</taxon>
        <taxon>Chelicerata</taxon>
        <taxon>Arachnida</taxon>
        <taxon>Araneae</taxon>
        <taxon>Araneomorphae</taxon>
        <taxon>Entelegynae</taxon>
        <taxon>Araneoidea</taxon>
        <taxon>Nephilidae</taxon>
        <taxon>Trichonephila</taxon>
    </lineage>
</organism>
<evidence type="ECO:0000313" key="1">
    <source>
        <dbReference type="EMBL" id="GFX94934.1"/>
    </source>
</evidence>
<evidence type="ECO:0000313" key="2">
    <source>
        <dbReference type="Proteomes" id="UP000887159"/>
    </source>
</evidence>
<keyword evidence="2" id="KW-1185">Reference proteome</keyword>
<name>A0A8X6V6H8_TRICX</name>
<reference evidence="1" key="1">
    <citation type="submission" date="2020-08" db="EMBL/GenBank/DDBJ databases">
        <title>Multicomponent nature underlies the extraordinary mechanical properties of spider dragline silk.</title>
        <authorList>
            <person name="Kono N."/>
            <person name="Nakamura H."/>
            <person name="Mori M."/>
            <person name="Yoshida Y."/>
            <person name="Ohtoshi R."/>
            <person name="Malay A.D."/>
            <person name="Moran D.A.P."/>
            <person name="Tomita M."/>
            <person name="Numata K."/>
            <person name="Arakawa K."/>
        </authorList>
    </citation>
    <scope>NUCLEOTIDE SEQUENCE</scope>
</reference>
<accession>A0A8X6V6H8</accession>
<proteinExistence type="predicted"/>
<dbReference type="EMBL" id="BMAU01021182">
    <property type="protein sequence ID" value="GFX94934.1"/>
    <property type="molecule type" value="Genomic_DNA"/>
</dbReference>
<protein>
    <submittedName>
        <fullName evidence="1">Uncharacterized protein</fullName>
    </submittedName>
</protein>
<gene>
    <name evidence="1" type="ORF">TNCV_3045661</name>
</gene>
<comment type="caution">
    <text evidence="1">The sequence shown here is derived from an EMBL/GenBank/DDBJ whole genome shotgun (WGS) entry which is preliminary data.</text>
</comment>
<sequence>MTVYACERNSKFPIHVCWSLTNERTFSTKKVLAEAKCFQWDNGIDIEKSTSWIVVSLANFSALSLPRFLLWPQTDMTVKKLTQDFASSTEKTISKPTVYIGLAKKALYARRSVVCASLKTHHRKELVLYGAKKMSLGESGAVYF</sequence>
<dbReference type="AlphaFoldDB" id="A0A8X6V6H8"/>
<dbReference type="Proteomes" id="UP000887159">
    <property type="component" value="Unassembled WGS sequence"/>
</dbReference>